<keyword evidence="2" id="KW-1185">Reference proteome</keyword>
<evidence type="ECO:0000313" key="2">
    <source>
        <dbReference type="Proteomes" id="UP001239397"/>
    </source>
</evidence>
<evidence type="ECO:0000313" key="1">
    <source>
        <dbReference type="EMBL" id="WIY00623.1"/>
    </source>
</evidence>
<sequence length="104" mass="9938">MSTEPDGTIEVSGSAGGTVIVRAQGAPSAEGLAAALATAAGDAGTVLVDLTGVDHFTTEAVAALIPHLQGAGCRVTVTASAAVEGKLARLGLAGIVTPATKSVT</sequence>
<dbReference type="EMBL" id="CP127295">
    <property type="protein sequence ID" value="WIY00623.1"/>
    <property type="molecule type" value="Genomic_DNA"/>
</dbReference>
<accession>A0A9Y2JM94</accession>
<protein>
    <recommendedName>
        <fullName evidence="3">STAS domain-containing protein</fullName>
    </recommendedName>
</protein>
<reference evidence="1 2" key="1">
    <citation type="submission" date="2023-06" db="EMBL/GenBank/DDBJ databases">
        <authorList>
            <person name="Oyuntsetseg B."/>
            <person name="Kim S.B."/>
        </authorList>
    </citation>
    <scope>NUCLEOTIDE SEQUENCE [LARGE SCALE GENOMIC DNA]</scope>
    <source>
        <strain evidence="1 2">4-36</strain>
    </source>
</reference>
<name>A0A9Y2JM94_9PSEU</name>
<dbReference type="Proteomes" id="UP001239397">
    <property type="component" value="Chromosome"/>
</dbReference>
<gene>
    <name evidence="1" type="ORF">QRX60_42295</name>
</gene>
<dbReference type="RefSeq" id="WP_285997085.1">
    <property type="nucleotide sequence ID" value="NZ_CP127295.1"/>
</dbReference>
<dbReference type="AlphaFoldDB" id="A0A9Y2JM94"/>
<proteinExistence type="predicted"/>
<organism evidence="1 2">
    <name type="scientific">Amycolatopsis mongoliensis</name>
    <dbReference type="NCBI Taxonomy" id="715475"/>
    <lineage>
        <taxon>Bacteria</taxon>
        <taxon>Bacillati</taxon>
        <taxon>Actinomycetota</taxon>
        <taxon>Actinomycetes</taxon>
        <taxon>Pseudonocardiales</taxon>
        <taxon>Pseudonocardiaceae</taxon>
        <taxon>Amycolatopsis</taxon>
    </lineage>
</organism>
<evidence type="ECO:0008006" key="3">
    <source>
        <dbReference type="Google" id="ProtNLM"/>
    </source>
</evidence>
<dbReference type="KEGG" id="amog:QRX60_42295"/>